<feature type="transmembrane region" description="Helical" evidence="1">
    <location>
        <begin position="53"/>
        <end position="74"/>
    </location>
</feature>
<keyword evidence="1" id="KW-0472">Membrane</keyword>
<protein>
    <submittedName>
        <fullName evidence="2">Uncharacterized protein</fullName>
    </submittedName>
</protein>
<keyword evidence="1" id="KW-1133">Transmembrane helix</keyword>
<keyword evidence="1" id="KW-0812">Transmembrane</keyword>
<organism evidence="2 3">
    <name type="scientific">Aliiruegeria haliotis</name>
    <dbReference type="NCBI Taxonomy" id="1280846"/>
    <lineage>
        <taxon>Bacteria</taxon>
        <taxon>Pseudomonadati</taxon>
        <taxon>Pseudomonadota</taxon>
        <taxon>Alphaproteobacteria</taxon>
        <taxon>Rhodobacterales</taxon>
        <taxon>Roseobacteraceae</taxon>
        <taxon>Aliiruegeria</taxon>
    </lineage>
</organism>
<dbReference type="Pfam" id="PF17272">
    <property type="entry name" value="DUF5337"/>
    <property type="match status" value="1"/>
</dbReference>
<accession>A0A2T0RK67</accession>
<sequence length="81" mass="8611">MTETAAVNGPSDQDRAFARQGRIVALVIAAGGLLAIFAPSLIAVTGLPQRYEMLFYFAALGAFAWALVVAVGMWRNRPSGK</sequence>
<dbReference type="InterPro" id="IPR020308">
    <property type="entry name" value="Uncharacterised_Ynq1"/>
</dbReference>
<evidence type="ECO:0000313" key="2">
    <source>
        <dbReference type="EMBL" id="PRY21512.1"/>
    </source>
</evidence>
<comment type="caution">
    <text evidence="2">The sequence shown here is derived from an EMBL/GenBank/DDBJ whole genome shotgun (WGS) entry which is preliminary data.</text>
</comment>
<reference evidence="2 3" key="1">
    <citation type="submission" date="2018-03" db="EMBL/GenBank/DDBJ databases">
        <title>Genomic Encyclopedia of Archaeal and Bacterial Type Strains, Phase II (KMG-II): from individual species to whole genera.</title>
        <authorList>
            <person name="Goeker M."/>
        </authorList>
    </citation>
    <scope>NUCLEOTIDE SEQUENCE [LARGE SCALE GENOMIC DNA]</scope>
    <source>
        <strain evidence="2 3">DSM 29328</strain>
    </source>
</reference>
<feature type="transmembrane region" description="Helical" evidence="1">
    <location>
        <begin position="23"/>
        <end position="47"/>
    </location>
</feature>
<dbReference type="EMBL" id="PVTD01000009">
    <property type="protein sequence ID" value="PRY21512.1"/>
    <property type="molecule type" value="Genomic_DNA"/>
</dbReference>
<gene>
    <name evidence="2" type="ORF">CLV78_109125</name>
</gene>
<keyword evidence="3" id="KW-1185">Reference proteome</keyword>
<dbReference type="AlphaFoldDB" id="A0A2T0RK67"/>
<proteinExistence type="predicted"/>
<dbReference type="Proteomes" id="UP000239480">
    <property type="component" value="Unassembled WGS sequence"/>
</dbReference>
<evidence type="ECO:0000313" key="3">
    <source>
        <dbReference type="Proteomes" id="UP000239480"/>
    </source>
</evidence>
<evidence type="ECO:0000256" key="1">
    <source>
        <dbReference type="SAM" id="Phobius"/>
    </source>
</evidence>
<name>A0A2T0RK67_9RHOB</name>